<dbReference type="AlphaFoldDB" id="A0A6P2BZK6"/>
<keyword evidence="2 3" id="KW-0786">Thiamine pyrophosphate</keyword>
<dbReference type="Proteomes" id="UP000460272">
    <property type="component" value="Unassembled WGS sequence"/>
</dbReference>
<dbReference type="Pfam" id="PF00205">
    <property type="entry name" value="TPP_enzyme_M"/>
    <property type="match status" value="1"/>
</dbReference>
<evidence type="ECO:0000256" key="1">
    <source>
        <dbReference type="ARBA" id="ARBA00007812"/>
    </source>
</evidence>
<name>A0A6P2BZK6_9ACTN</name>
<keyword evidence="8" id="KW-1185">Reference proteome</keyword>
<comment type="caution">
    <text evidence="7">The sequence shown here is derived from an EMBL/GenBank/DDBJ whole genome shotgun (WGS) entry which is preliminary data.</text>
</comment>
<organism evidence="7 8">
    <name type="scientific">Trebonia kvetii</name>
    <dbReference type="NCBI Taxonomy" id="2480626"/>
    <lineage>
        <taxon>Bacteria</taxon>
        <taxon>Bacillati</taxon>
        <taxon>Actinomycetota</taxon>
        <taxon>Actinomycetes</taxon>
        <taxon>Streptosporangiales</taxon>
        <taxon>Treboniaceae</taxon>
        <taxon>Trebonia</taxon>
    </lineage>
</organism>
<dbReference type="EMBL" id="RPFW01000003">
    <property type="protein sequence ID" value="TVZ04350.1"/>
    <property type="molecule type" value="Genomic_DNA"/>
</dbReference>
<dbReference type="SUPFAM" id="SSF52467">
    <property type="entry name" value="DHS-like NAD/FAD-binding domain"/>
    <property type="match status" value="1"/>
</dbReference>
<gene>
    <name evidence="7" type="ORF">EAS64_18430</name>
</gene>
<dbReference type="Gene3D" id="3.40.50.970">
    <property type="match status" value="2"/>
</dbReference>
<comment type="similarity">
    <text evidence="1 3">Belongs to the TPP enzyme family.</text>
</comment>
<dbReference type="OrthoDB" id="2443624at2"/>
<dbReference type="CDD" id="cd07035">
    <property type="entry name" value="TPP_PYR_POX_like"/>
    <property type="match status" value="1"/>
</dbReference>
<reference evidence="7 8" key="1">
    <citation type="submission" date="2018-11" db="EMBL/GenBank/DDBJ databases">
        <title>Trebonia kvetii gen.nov., sp.nov., a novel acidophilic actinobacterium, and proposal of the new actinobacterial family Treboniaceae fam. nov.</title>
        <authorList>
            <person name="Rapoport D."/>
            <person name="Sagova-Mareckova M."/>
            <person name="Sedlacek I."/>
            <person name="Provaznik J."/>
            <person name="Kralova S."/>
            <person name="Pavlinic D."/>
            <person name="Benes V."/>
            <person name="Kopecky J."/>
        </authorList>
    </citation>
    <scope>NUCLEOTIDE SEQUENCE [LARGE SCALE GENOMIC DNA]</scope>
    <source>
        <strain evidence="7 8">15Tr583</strain>
    </source>
</reference>
<protein>
    <submittedName>
        <fullName evidence="7">Thiamine pyrophosphate-binding protein</fullName>
    </submittedName>
</protein>
<dbReference type="GO" id="GO:0050660">
    <property type="term" value="F:flavin adenine dinucleotide binding"/>
    <property type="evidence" value="ECO:0007669"/>
    <property type="project" value="TreeGrafter"/>
</dbReference>
<dbReference type="Gene3D" id="3.40.50.1220">
    <property type="entry name" value="TPP-binding domain"/>
    <property type="match status" value="1"/>
</dbReference>
<dbReference type="GO" id="GO:0030976">
    <property type="term" value="F:thiamine pyrophosphate binding"/>
    <property type="evidence" value="ECO:0007669"/>
    <property type="project" value="InterPro"/>
</dbReference>
<dbReference type="SUPFAM" id="SSF52518">
    <property type="entry name" value="Thiamin diphosphate-binding fold (THDP-binding)"/>
    <property type="match status" value="2"/>
</dbReference>
<dbReference type="GO" id="GO:0009099">
    <property type="term" value="P:L-valine biosynthetic process"/>
    <property type="evidence" value="ECO:0007669"/>
    <property type="project" value="TreeGrafter"/>
</dbReference>
<evidence type="ECO:0000259" key="5">
    <source>
        <dbReference type="Pfam" id="PF02775"/>
    </source>
</evidence>
<sequence>MAEQLDGGDAVLQAARDLGADYIFSSAGSEWAPVWEALARRDAAGAAAASGSAGGDGSAVAGPRYLDLAHEMLAVAMATGYAGVTGRGQLVLLHAAAGLLQGANAIHGALLSGAPMVVCSGESTGYGDAAGADPGSQWYRNLSVVGGPQAVAAPFTKWANAAADVSVLYGMLKRAGELAAQAPAGPVYVNTPAEVLLAPWKPAAVSPAPAARANATVAVAEDVALAVRLLASARRPVLAVETAGRDPETFAALVELAELLAIPVVEPQSAVSSSFPRDNPLHAGGELAPLARDADLVVLVGCRSPWYPPSNKPGNATVLVIDEVAHRPHMAYQVLTADHYVGGAAAPTLRAITAGLSAELDARSIDAAAIEGRRAERAAAFAESEAARVAAEHRALGSAEGPIDPVAVAATLRALAGDDALVIDETITHSRVITRHLMAATPGRYSYVQGGLGQGLGVALGAKLAAGDRLVVQTVGDGTWLYNPVPQGIMASAQYGLPLLVVVFNNHKYLSMRFNLTRAYPEGTYVTTKSGYGVDLSAQPDAAAVAAAAGAAGFTVTTTPELAPTLEKAIACVRAGQTAVVNVHLSR</sequence>
<feature type="domain" description="Thiamine pyrophosphate enzyme N-terminal TPP-binding" evidence="6">
    <location>
        <begin position="6"/>
        <end position="123"/>
    </location>
</feature>
<evidence type="ECO:0000313" key="7">
    <source>
        <dbReference type="EMBL" id="TVZ04350.1"/>
    </source>
</evidence>
<dbReference type="GO" id="GO:0009097">
    <property type="term" value="P:isoleucine biosynthetic process"/>
    <property type="evidence" value="ECO:0007669"/>
    <property type="project" value="TreeGrafter"/>
</dbReference>
<dbReference type="InterPro" id="IPR012001">
    <property type="entry name" value="Thiamin_PyroP_enz_TPP-bd_dom"/>
</dbReference>
<dbReference type="Pfam" id="PF02776">
    <property type="entry name" value="TPP_enzyme_N"/>
    <property type="match status" value="1"/>
</dbReference>
<dbReference type="PANTHER" id="PTHR18968">
    <property type="entry name" value="THIAMINE PYROPHOSPHATE ENZYMES"/>
    <property type="match status" value="1"/>
</dbReference>
<dbReference type="GO" id="GO:0003984">
    <property type="term" value="F:acetolactate synthase activity"/>
    <property type="evidence" value="ECO:0007669"/>
    <property type="project" value="TreeGrafter"/>
</dbReference>
<dbReference type="GO" id="GO:0005948">
    <property type="term" value="C:acetolactate synthase complex"/>
    <property type="evidence" value="ECO:0007669"/>
    <property type="project" value="TreeGrafter"/>
</dbReference>
<feature type="domain" description="Thiamine pyrophosphate enzyme TPP-binding" evidence="5">
    <location>
        <begin position="429"/>
        <end position="583"/>
    </location>
</feature>
<proteinExistence type="inferred from homology"/>
<accession>A0A6P2BZK6</accession>
<feature type="domain" description="Thiamine pyrophosphate enzyme central" evidence="4">
    <location>
        <begin position="224"/>
        <end position="325"/>
    </location>
</feature>
<evidence type="ECO:0000256" key="3">
    <source>
        <dbReference type="RuleBase" id="RU362132"/>
    </source>
</evidence>
<evidence type="ECO:0000259" key="6">
    <source>
        <dbReference type="Pfam" id="PF02776"/>
    </source>
</evidence>
<dbReference type="InterPro" id="IPR011766">
    <property type="entry name" value="TPP_enzyme_TPP-bd"/>
</dbReference>
<dbReference type="Pfam" id="PF02775">
    <property type="entry name" value="TPP_enzyme_C"/>
    <property type="match status" value="1"/>
</dbReference>
<dbReference type="GO" id="GO:0000287">
    <property type="term" value="F:magnesium ion binding"/>
    <property type="evidence" value="ECO:0007669"/>
    <property type="project" value="InterPro"/>
</dbReference>
<evidence type="ECO:0000256" key="2">
    <source>
        <dbReference type="ARBA" id="ARBA00023052"/>
    </source>
</evidence>
<dbReference type="InterPro" id="IPR045229">
    <property type="entry name" value="TPP_enz"/>
</dbReference>
<dbReference type="InterPro" id="IPR029035">
    <property type="entry name" value="DHS-like_NAD/FAD-binding_dom"/>
</dbReference>
<evidence type="ECO:0000313" key="8">
    <source>
        <dbReference type="Proteomes" id="UP000460272"/>
    </source>
</evidence>
<dbReference type="InterPro" id="IPR012000">
    <property type="entry name" value="Thiamin_PyroP_enz_cen_dom"/>
</dbReference>
<dbReference type="PANTHER" id="PTHR18968:SF164">
    <property type="entry name" value="PYRUVATE DECARBOXYLASE"/>
    <property type="match status" value="1"/>
</dbReference>
<dbReference type="InterPro" id="IPR029061">
    <property type="entry name" value="THDP-binding"/>
</dbReference>
<evidence type="ECO:0000259" key="4">
    <source>
        <dbReference type="Pfam" id="PF00205"/>
    </source>
</evidence>